<dbReference type="GO" id="GO:0051536">
    <property type="term" value="F:iron-sulfur cluster binding"/>
    <property type="evidence" value="ECO:0007669"/>
    <property type="project" value="InterPro"/>
</dbReference>
<dbReference type="InterPro" id="IPR050415">
    <property type="entry name" value="MRET"/>
</dbReference>
<organism evidence="4 5">
    <name type="scientific">Leucothrix pacifica</name>
    <dbReference type="NCBI Taxonomy" id="1247513"/>
    <lineage>
        <taxon>Bacteria</taxon>
        <taxon>Pseudomonadati</taxon>
        <taxon>Pseudomonadota</taxon>
        <taxon>Gammaproteobacteria</taxon>
        <taxon>Thiotrichales</taxon>
        <taxon>Thiotrichaceae</taxon>
        <taxon>Leucothrix</taxon>
    </lineage>
</organism>
<dbReference type="InterPro" id="IPR001433">
    <property type="entry name" value="OxRdtase_FAD/NAD-bd"/>
</dbReference>
<dbReference type="InterPro" id="IPR017938">
    <property type="entry name" value="Riboflavin_synthase-like_b-brl"/>
</dbReference>
<dbReference type="InterPro" id="IPR039261">
    <property type="entry name" value="FNR_nucleotide-bd"/>
</dbReference>
<name>A0A317CBR4_9GAMM</name>
<dbReference type="PROSITE" id="PS51085">
    <property type="entry name" value="2FE2S_FER_2"/>
    <property type="match status" value="1"/>
</dbReference>
<dbReference type="InterPro" id="IPR001041">
    <property type="entry name" value="2Fe-2S_ferredoxin-type"/>
</dbReference>
<dbReference type="PANTHER" id="PTHR47354">
    <property type="entry name" value="NADH OXIDOREDUCTASE HCR"/>
    <property type="match status" value="1"/>
</dbReference>
<dbReference type="CDD" id="cd06189">
    <property type="entry name" value="flavin_oxioreductase"/>
    <property type="match status" value="1"/>
</dbReference>
<evidence type="ECO:0000256" key="1">
    <source>
        <dbReference type="ARBA" id="ARBA00034078"/>
    </source>
</evidence>
<comment type="cofactor">
    <cofactor evidence="1">
        <name>[2Fe-2S] cluster</name>
        <dbReference type="ChEBI" id="CHEBI:190135"/>
    </cofactor>
</comment>
<dbReference type="InterPro" id="IPR036010">
    <property type="entry name" value="2Fe-2S_ferredoxin-like_sf"/>
</dbReference>
<evidence type="ECO:0000259" key="3">
    <source>
        <dbReference type="PROSITE" id="PS51384"/>
    </source>
</evidence>
<dbReference type="Gene3D" id="3.40.50.80">
    <property type="entry name" value="Nucleotide-binding domain of ferredoxin-NADP reductase (FNR) module"/>
    <property type="match status" value="1"/>
</dbReference>
<dbReference type="Pfam" id="PF00970">
    <property type="entry name" value="FAD_binding_6"/>
    <property type="match status" value="1"/>
</dbReference>
<reference evidence="4 5" key="1">
    <citation type="submission" date="2018-05" db="EMBL/GenBank/DDBJ databases">
        <title>Leucothrix arctica sp. nov., isolated from Arctic seawater.</title>
        <authorList>
            <person name="Choi A."/>
            <person name="Baek K."/>
        </authorList>
    </citation>
    <scope>NUCLEOTIDE SEQUENCE [LARGE SCALE GENOMIC DNA]</scope>
    <source>
        <strain evidence="4 5">JCM 18388</strain>
    </source>
</reference>
<dbReference type="Gene3D" id="3.10.20.30">
    <property type="match status" value="1"/>
</dbReference>
<dbReference type="PANTHER" id="PTHR47354:SF5">
    <property type="entry name" value="PROTEIN RFBI"/>
    <property type="match status" value="1"/>
</dbReference>
<accession>A0A317CBR4</accession>
<dbReference type="SUPFAM" id="SSF54292">
    <property type="entry name" value="2Fe-2S ferredoxin-like"/>
    <property type="match status" value="1"/>
</dbReference>
<dbReference type="InterPro" id="IPR001709">
    <property type="entry name" value="Flavoprot_Pyr_Nucl_cyt_Rdtase"/>
</dbReference>
<dbReference type="CDD" id="cd00207">
    <property type="entry name" value="fer2"/>
    <property type="match status" value="1"/>
</dbReference>
<protein>
    <submittedName>
        <fullName evidence="4">CDP-6-deoxy-delta-3,4-glucoseen reductase</fullName>
    </submittedName>
</protein>
<gene>
    <name evidence="4" type="ORF">DKW60_13980</name>
</gene>
<dbReference type="OrthoDB" id="9806195at2"/>
<dbReference type="InterPro" id="IPR008333">
    <property type="entry name" value="Cbr1-like_FAD-bd_dom"/>
</dbReference>
<dbReference type="Gene3D" id="2.40.30.10">
    <property type="entry name" value="Translation factors"/>
    <property type="match status" value="1"/>
</dbReference>
<dbReference type="RefSeq" id="WP_109838279.1">
    <property type="nucleotide sequence ID" value="NZ_QGKM01000041.1"/>
</dbReference>
<dbReference type="AlphaFoldDB" id="A0A317CBR4"/>
<comment type="caution">
    <text evidence="4">The sequence shown here is derived from an EMBL/GenBank/DDBJ whole genome shotgun (WGS) entry which is preliminary data.</text>
</comment>
<dbReference type="PRINTS" id="PR00410">
    <property type="entry name" value="PHEHYDRXLASE"/>
</dbReference>
<feature type="domain" description="2Fe-2S ferredoxin-type" evidence="2">
    <location>
        <begin position="2"/>
        <end position="77"/>
    </location>
</feature>
<dbReference type="PRINTS" id="PR00371">
    <property type="entry name" value="FPNCR"/>
</dbReference>
<keyword evidence="5" id="KW-1185">Reference proteome</keyword>
<dbReference type="InterPro" id="IPR017927">
    <property type="entry name" value="FAD-bd_FR_type"/>
</dbReference>
<proteinExistence type="predicted"/>
<evidence type="ECO:0000259" key="2">
    <source>
        <dbReference type="PROSITE" id="PS51085"/>
    </source>
</evidence>
<feature type="domain" description="FAD-binding FR-type" evidence="3">
    <location>
        <begin position="84"/>
        <end position="182"/>
    </location>
</feature>
<evidence type="ECO:0000313" key="5">
    <source>
        <dbReference type="Proteomes" id="UP000245539"/>
    </source>
</evidence>
<dbReference type="Proteomes" id="UP000245539">
    <property type="component" value="Unassembled WGS sequence"/>
</dbReference>
<dbReference type="InterPro" id="IPR012675">
    <property type="entry name" value="Beta-grasp_dom_sf"/>
</dbReference>
<sequence length="318" mass="35231">MYNVTLQPSHLSFTVSDEETILQAALRQEVALPYSCKTGKCDSCVAIVKSEGQSPSTIKTCTTIPSQDMILELELLTELNDVQVKTLPCRIDLLEYASEDVIVLTLRLPPNQRLPFISGQYIDLIIGDIRRSYSIASTAQADKIELHIRKVVQGKFSQYLFEQAKINDLLRLEGPFGTFFRRKASIVTKRPLIFLAGGTGFAPVQSMVQSILATQETTPIWIYWGNQTAEGFYSILPSEWAKGYEWINYHPVCSTPSSSWQGRTGLVHHAVLADFPSLSSMDVFACGSPAMIEAAKSDFIQAGLVPSSFYADAFLPSN</sequence>
<dbReference type="Pfam" id="PF00111">
    <property type="entry name" value="Fer2"/>
    <property type="match status" value="1"/>
</dbReference>
<dbReference type="Pfam" id="PF00175">
    <property type="entry name" value="NAD_binding_1"/>
    <property type="match status" value="1"/>
</dbReference>
<dbReference type="EMBL" id="QGKM01000041">
    <property type="protein sequence ID" value="PWQ95807.1"/>
    <property type="molecule type" value="Genomic_DNA"/>
</dbReference>
<dbReference type="SUPFAM" id="SSF63380">
    <property type="entry name" value="Riboflavin synthase domain-like"/>
    <property type="match status" value="1"/>
</dbReference>
<dbReference type="GO" id="GO:0016491">
    <property type="term" value="F:oxidoreductase activity"/>
    <property type="evidence" value="ECO:0007669"/>
    <property type="project" value="InterPro"/>
</dbReference>
<evidence type="ECO:0000313" key="4">
    <source>
        <dbReference type="EMBL" id="PWQ95807.1"/>
    </source>
</evidence>
<dbReference type="SUPFAM" id="SSF52343">
    <property type="entry name" value="Ferredoxin reductase-like, C-terminal NADP-linked domain"/>
    <property type="match status" value="1"/>
</dbReference>
<dbReference type="PROSITE" id="PS51384">
    <property type="entry name" value="FAD_FR"/>
    <property type="match status" value="1"/>
</dbReference>